<evidence type="ECO:0000313" key="3">
    <source>
        <dbReference type="Proteomes" id="UP001159428"/>
    </source>
</evidence>
<keyword evidence="1" id="KW-0812">Transmembrane</keyword>
<accession>A0AAU9XQ85</accession>
<dbReference type="Proteomes" id="UP001159428">
    <property type="component" value="Unassembled WGS sequence"/>
</dbReference>
<dbReference type="PANTHER" id="PTHR13132:SF29">
    <property type="entry name" value="ALPHA-(1,6)-FUCOSYLTRANSFERASE"/>
    <property type="match status" value="1"/>
</dbReference>
<dbReference type="PANTHER" id="PTHR13132">
    <property type="entry name" value="ALPHA- 1,6 -FUCOSYLTRANSFERASE"/>
    <property type="match status" value="1"/>
</dbReference>
<protein>
    <submittedName>
        <fullName evidence="2">Uncharacterized protein</fullName>
    </submittedName>
</protein>
<proteinExistence type="predicted"/>
<keyword evidence="1" id="KW-0472">Membrane</keyword>
<dbReference type="GO" id="GO:0006487">
    <property type="term" value="P:protein N-linked glycosylation"/>
    <property type="evidence" value="ECO:0007669"/>
    <property type="project" value="TreeGrafter"/>
</dbReference>
<gene>
    <name evidence="2" type="ORF">PMEA_00027480</name>
</gene>
<organism evidence="2 3">
    <name type="scientific">Pocillopora meandrina</name>
    <dbReference type="NCBI Taxonomy" id="46732"/>
    <lineage>
        <taxon>Eukaryota</taxon>
        <taxon>Metazoa</taxon>
        <taxon>Cnidaria</taxon>
        <taxon>Anthozoa</taxon>
        <taxon>Hexacorallia</taxon>
        <taxon>Scleractinia</taxon>
        <taxon>Astrocoeniina</taxon>
        <taxon>Pocilloporidae</taxon>
        <taxon>Pocillopora</taxon>
    </lineage>
</organism>
<dbReference type="AlphaFoldDB" id="A0AAU9XQ85"/>
<evidence type="ECO:0000313" key="2">
    <source>
        <dbReference type="EMBL" id="CAH3154264.1"/>
    </source>
</evidence>
<feature type="transmembrane region" description="Helical" evidence="1">
    <location>
        <begin position="20"/>
        <end position="35"/>
    </location>
</feature>
<dbReference type="Gene3D" id="3.40.50.11350">
    <property type="match status" value="1"/>
</dbReference>
<reference evidence="2 3" key="1">
    <citation type="submission" date="2022-05" db="EMBL/GenBank/DDBJ databases">
        <authorList>
            <consortium name="Genoscope - CEA"/>
            <person name="William W."/>
        </authorList>
    </citation>
    <scope>NUCLEOTIDE SEQUENCE [LARGE SCALE GENOMIC DNA]</scope>
</reference>
<dbReference type="GO" id="GO:0046921">
    <property type="term" value="F:alpha-(1-&gt;6)-fucosyltransferase activity"/>
    <property type="evidence" value="ECO:0007669"/>
    <property type="project" value="TreeGrafter"/>
</dbReference>
<evidence type="ECO:0000256" key="1">
    <source>
        <dbReference type="SAM" id="Phobius"/>
    </source>
</evidence>
<name>A0AAU9XQ85_9CNID</name>
<keyword evidence="3" id="KW-1185">Reference proteome</keyword>
<keyword evidence="1" id="KW-1133">Transmembrane helix</keyword>
<comment type="caution">
    <text evidence="2">The sequence shown here is derived from an EMBL/GenBank/DDBJ whole genome shotgun (WGS) entry which is preliminary data.</text>
</comment>
<dbReference type="EMBL" id="CALNXJ010000055">
    <property type="protein sequence ID" value="CAH3154264.1"/>
    <property type="molecule type" value="Genomic_DNA"/>
</dbReference>
<sequence length="460" mass="53457">MRKWRRFRILHHENLTRRKLILFLGVVIFTIYLLVQRNEGTADHQQQTGGTPISGIWRSLYPFHANDSLGGESLSLGQMQTYEQRKEARCRHNWQKSYKKLHQDILQARRPQKFIVFTCKEEGYECGGYGNRLGGVTSLLFLSILTQRALLIDWDHGVPLERFLVPKGVQWNYSMENLKHFDSRIHYLGKKEHFKKTRTDVLKPWKTKLDFQAWLRQADLSSYFDHPVEKIVSNWNFANALLEKPFLEKNLNELPRKTNNSLVGCAFDFLFLESKELETRLSAARHSLGLTNKVLKVGFHIRMGDVALHRGSNSNNLNYRAFFRCAQNLRDALAQQTRGFQTDIKLFLATDDKDVKRYALMNYASDVVTLDIIPHHITSLRGRKHRRSGSVEDTFNVMLDHFLLSECDFLILSQSTFGLNAAELKFHPSQTVTFGHQMMHSNDHCGRVEVPSRSNSYVRT</sequence>